<dbReference type="GeneID" id="20320717"/>
<dbReference type="KEGG" id="ovi:T265_06538"/>
<protein>
    <submittedName>
        <fullName evidence="1">Uncharacterized protein</fullName>
    </submittedName>
</protein>
<accession>A0A075ADQ6</accession>
<name>A0A075ADQ6_OPIVI</name>
<reference evidence="1 2" key="1">
    <citation type="submission" date="2013-11" db="EMBL/GenBank/DDBJ databases">
        <title>Opisthorchis viverrini - life in the bile duct.</title>
        <authorList>
            <person name="Young N.D."/>
            <person name="Nagarajan N."/>
            <person name="Lin S.J."/>
            <person name="Korhonen P.K."/>
            <person name="Jex A.R."/>
            <person name="Hall R.S."/>
            <person name="Safavi-Hemami H."/>
            <person name="Kaewkong W."/>
            <person name="Bertrand D."/>
            <person name="Gao S."/>
            <person name="Seet Q."/>
            <person name="Wongkham S."/>
            <person name="Teh B.T."/>
            <person name="Wongkham C."/>
            <person name="Intapan P.M."/>
            <person name="Maleewong W."/>
            <person name="Yang X."/>
            <person name="Hu M."/>
            <person name="Wang Z."/>
            <person name="Hofmann A."/>
            <person name="Sternberg P.W."/>
            <person name="Tan P."/>
            <person name="Wang J."/>
            <person name="Gasser R.B."/>
        </authorList>
    </citation>
    <scope>NUCLEOTIDE SEQUENCE [LARGE SCALE GENOMIC DNA]</scope>
</reference>
<dbReference type="Proteomes" id="UP000054324">
    <property type="component" value="Unassembled WGS sequence"/>
</dbReference>
<evidence type="ECO:0000313" key="1">
    <source>
        <dbReference type="EMBL" id="KER26189.1"/>
    </source>
</evidence>
<dbReference type="CTD" id="20320717"/>
<gene>
    <name evidence="1" type="ORF">T265_06538</name>
</gene>
<organism evidence="1 2">
    <name type="scientific">Opisthorchis viverrini</name>
    <name type="common">Southeast Asian liver fluke</name>
    <dbReference type="NCBI Taxonomy" id="6198"/>
    <lineage>
        <taxon>Eukaryota</taxon>
        <taxon>Metazoa</taxon>
        <taxon>Spiralia</taxon>
        <taxon>Lophotrochozoa</taxon>
        <taxon>Platyhelminthes</taxon>
        <taxon>Trematoda</taxon>
        <taxon>Digenea</taxon>
        <taxon>Opisthorchiida</taxon>
        <taxon>Opisthorchiata</taxon>
        <taxon>Opisthorchiidae</taxon>
        <taxon>Opisthorchis</taxon>
    </lineage>
</organism>
<evidence type="ECO:0000313" key="2">
    <source>
        <dbReference type="Proteomes" id="UP000054324"/>
    </source>
</evidence>
<sequence length="63" mass="7037">MNSLEAEVQARVVRRKRSIRIRVTRTKGFCAKLFKVEVEDVPPAGIKLALFLEPMTEGLGLAP</sequence>
<proteinExistence type="predicted"/>
<dbReference type="AlphaFoldDB" id="A0A075ADQ6"/>
<keyword evidence="2" id="KW-1185">Reference proteome</keyword>
<dbReference type="EMBL" id="KL596754">
    <property type="protein sequence ID" value="KER26189.1"/>
    <property type="molecule type" value="Genomic_DNA"/>
</dbReference>
<dbReference type="RefSeq" id="XP_009170085.1">
    <property type="nucleotide sequence ID" value="XM_009171821.1"/>
</dbReference>